<dbReference type="InterPro" id="IPR050245">
    <property type="entry name" value="PrsA_foldase"/>
</dbReference>
<dbReference type="PANTHER" id="PTHR47245">
    <property type="entry name" value="PEPTIDYLPROLYL ISOMERASE"/>
    <property type="match status" value="1"/>
</dbReference>
<reference evidence="7 8" key="1">
    <citation type="submission" date="2019-03" db="EMBL/GenBank/DDBJ databases">
        <title>Metabolic reconstructions from genomes of highly enriched 'Candidatus Accumulibacter' and 'Candidatus Competibacter' bioreactor populations.</title>
        <authorList>
            <person name="Annavajhala M.K."/>
            <person name="Welles L."/>
            <person name="Abbas B."/>
            <person name="Sorokin D."/>
            <person name="Park H."/>
            <person name="Van Loosdrecht M."/>
            <person name="Chandran K."/>
        </authorList>
    </citation>
    <scope>NUCLEOTIDE SEQUENCE [LARGE SCALE GENOMIC DNA]</scope>
    <source>
        <strain evidence="7 8">SBR_G</strain>
    </source>
</reference>
<comment type="catalytic activity">
    <reaction evidence="1">
        <text>[protein]-peptidylproline (omega=180) = [protein]-peptidylproline (omega=0)</text>
        <dbReference type="Rhea" id="RHEA:16237"/>
        <dbReference type="Rhea" id="RHEA-COMP:10747"/>
        <dbReference type="Rhea" id="RHEA-COMP:10748"/>
        <dbReference type="ChEBI" id="CHEBI:83833"/>
        <dbReference type="ChEBI" id="CHEBI:83834"/>
        <dbReference type="EC" id="5.2.1.8"/>
    </reaction>
</comment>
<dbReference type="InterPro" id="IPR023058">
    <property type="entry name" value="PPIase_PpiC_CS"/>
</dbReference>
<dbReference type="Proteomes" id="UP000760480">
    <property type="component" value="Unassembled WGS sequence"/>
</dbReference>
<dbReference type="PROSITE" id="PS50198">
    <property type="entry name" value="PPIC_PPIASE_2"/>
    <property type="match status" value="1"/>
</dbReference>
<protein>
    <recommendedName>
        <fullName evidence="3">peptidylprolyl isomerase</fullName>
        <ecNumber evidence="3">5.2.1.8</ecNumber>
    </recommendedName>
</protein>
<dbReference type="Pfam" id="PF13145">
    <property type="entry name" value="Rotamase_2"/>
    <property type="match status" value="1"/>
</dbReference>
<dbReference type="PROSITE" id="PS01096">
    <property type="entry name" value="PPIC_PPIASE_1"/>
    <property type="match status" value="1"/>
</dbReference>
<evidence type="ECO:0000256" key="5">
    <source>
        <dbReference type="PROSITE-ProRule" id="PRU00278"/>
    </source>
</evidence>
<dbReference type="SUPFAM" id="SSF54534">
    <property type="entry name" value="FKBP-like"/>
    <property type="match status" value="1"/>
</dbReference>
<evidence type="ECO:0000256" key="1">
    <source>
        <dbReference type="ARBA" id="ARBA00000971"/>
    </source>
</evidence>
<evidence type="ECO:0000259" key="6">
    <source>
        <dbReference type="PROSITE" id="PS50198"/>
    </source>
</evidence>
<sequence length="206" mass="22813">MIPQVRQITCEAIICWPPNTSRRRKKTPDEEKIHQYYLEHQEAFGIPAMVRVGQIQFRVPANASPQEIEAVKARADATLKRLRAGESFAVLAGALTENPQGKVAEGDLGFLPVNQDAWLQKAVADLAPGQYSEVLKSPVGYEIIQLKDKRDPLVTPYANARGAVLAQMRREAIRQGSEAYAWQLAKQVGVTVEIDELKSALPQTTP</sequence>
<accession>A0ABX1TQW4</accession>
<comment type="similarity">
    <text evidence="2">Belongs to the PpiC/parvulin rotamase family.</text>
</comment>
<dbReference type="PANTHER" id="PTHR47245:SF2">
    <property type="entry name" value="PEPTIDYL-PROLYL CIS-TRANS ISOMERASE HP_0175-RELATED"/>
    <property type="match status" value="1"/>
</dbReference>
<keyword evidence="5" id="KW-0413">Isomerase</keyword>
<dbReference type="InterPro" id="IPR000297">
    <property type="entry name" value="PPIase_PpiC"/>
</dbReference>
<evidence type="ECO:0000256" key="3">
    <source>
        <dbReference type="ARBA" id="ARBA00013194"/>
    </source>
</evidence>
<dbReference type="EMBL" id="SPMZ01000068">
    <property type="protein sequence ID" value="NMQ20899.1"/>
    <property type="molecule type" value="Genomic_DNA"/>
</dbReference>
<keyword evidence="4 5" id="KW-0697">Rotamase</keyword>
<dbReference type="InterPro" id="IPR046357">
    <property type="entry name" value="PPIase_dom_sf"/>
</dbReference>
<organism evidence="7 8">
    <name type="scientific">Candidatus Competibacter phosphatis</name>
    <dbReference type="NCBI Taxonomy" id="221280"/>
    <lineage>
        <taxon>Bacteria</taxon>
        <taxon>Pseudomonadati</taxon>
        <taxon>Pseudomonadota</taxon>
        <taxon>Gammaproteobacteria</taxon>
        <taxon>Candidatus Competibacteraceae</taxon>
        <taxon>Candidatus Competibacter</taxon>
    </lineage>
</organism>
<proteinExistence type="inferred from homology"/>
<gene>
    <name evidence="7" type="ORF">E4P82_17910</name>
</gene>
<feature type="domain" description="PpiC" evidence="6">
    <location>
        <begin position="47"/>
        <end position="148"/>
    </location>
</feature>
<dbReference type="Gene3D" id="3.10.50.40">
    <property type="match status" value="1"/>
</dbReference>
<evidence type="ECO:0000256" key="2">
    <source>
        <dbReference type="ARBA" id="ARBA00007656"/>
    </source>
</evidence>
<evidence type="ECO:0000313" key="7">
    <source>
        <dbReference type="EMBL" id="NMQ20899.1"/>
    </source>
</evidence>
<comment type="caution">
    <text evidence="7">The sequence shown here is derived from an EMBL/GenBank/DDBJ whole genome shotgun (WGS) entry which is preliminary data.</text>
</comment>
<dbReference type="EC" id="5.2.1.8" evidence="3"/>
<evidence type="ECO:0000256" key="4">
    <source>
        <dbReference type="ARBA" id="ARBA00023110"/>
    </source>
</evidence>
<keyword evidence="8" id="KW-1185">Reference proteome</keyword>
<name>A0ABX1TQW4_9GAMM</name>
<evidence type="ECO:0000313" key="8">
    <source>
        <dbReference type="Proteomes" id="UP000760480"/>
    </source>
</evidence>